<evidence type="ECO:0000259" key="8">
    <source>
        <dbReference type="PROSITE" id="PS50011"/>
    </source>
</evidence>
<keyword evidence="5 6" id="KW-0067">ATP-binding</keyword>
<dbReference type="FunFam" id="1.10.510.10:FF:000334">
    <property type="entry name" value="Serine/threonine-protein kinase STE11"/>
    <property type="match status" value="1"/>
</dbReference>
<dbReference type="InterPro" id="IPR008271">
    <property type="entry name" value="Ser/Thr_kinase_AS"/>
</dbReference>
<feature type="compositionally biased region" description="Polar residues" evidence="7">
    <location>
        <begin position="192"/>
        <end position="204"/>
    </location>
</feature>
<accession>A8Q7W3</accession>
<feature type="region of interest" description="Disordered" evidence="7">
    <location>
        <begin position="536"/>
        <end position="635"/>
    </location>
</feature>
<dbReference type="PROSITE" id="PS00108">
    <property type="entry name" value="PROTEIN_KINASE_ST"/>
    <property type="match status" value="1"/>
</dbReference>
<dbReference type="GO" id="GO:0004709">
    <property type="term" value="F:MAP kinase kinase kinase activity"/>
    <property type="evidence" value="ECO:0007669"/>
    <property type="project" value="UniProtKB-ARBA"/>
</dbReference>
<evidence type="ECO:0000256" key="7">
    <source>
        <dbReference type="SAM" id="MobiDB-lite"/>
    </source>
</evidence>
<dbReference type="SMART" id="SM01304">
    <property type="entry name" value="Ras_bdg_2"/>
    <property type="match status" value="1"/>
</dbReference>
<keyword evidence="3 6" id="KW-0547">Nucleotide-binding</keyword>
<dbReference type="VEuPathDB" id="FungiDB:MGL_3142"/>
<dbReference type="OrthoDB" id="266718at2759"/>
<evidence type="ECO:0000256" key="6">
    <source>
        <dbReference type="PROSITE-ProRule" id="PRU10141"/>
    </source>
</evidence>
<organism evidence="9 10">
    <name type="scientific">Malassezia globosa (strain ATCC MYA-4612 / CBS 7966)</name>
    <name type="common">Dandruff-associated fungus</name>
    <dbReference type="NCBI Taxonomy" id="425265"/>
    <lineage>
        <taxon>Eukaryota</taxon>
        <taxon>Fungi</taxon>
        <taxon>Dikarya</taxon>
        <taxon>Basidiomycota</taxon>
        <taxon>Ustilaginomycotina</taxon>
        <taxon>Malasseziomycetes</taxon>
        <taxon>Malasseziales</taxon>
        <taxon>Malasseziaceae</taxon>
        <taxon>Malassezia</taxon>
    </lineage>
</organism>
<dbReference type="Gene3D" id="3.10.20.90">
    <property type="entry name" value="Phosphatidylinositol 3-kinase Catalytic Subunit, Chain A, domain 1"/>
    <property type="match status" value="1"/>
</dbReference>
<dbReference type="GeneID" id="5853904"/>
<comment type="caution">
    <text evidence="9">The sequence shown here is derived from an EMBL/GenBank/DDBJ whole genome shotgun (WGS) entry which is preliminary data.</text>
</comment>
<dbReference type="Pfam" id="PF14847">
    <property type="entry name" value="Ras_bdg_2"/>
    <property type="match status" value="1"/>
</dbReference>
<feature type="compositionally biased region" description="Basic and acidic residues" evidence="7">
    <location>
        <begin position="247"/>
        <end position="260"/>
    </location>
</feature>
<evidence type="ECO:0000256" key="4">
    <source>
        <dbReference type="ARBA" id="ARBA00022777"/>
    </source>
</evidence>
<dbReference type="FunCoup" id="A8Q7W3">
    <property type="interactions" value="64"/>
</dbReference>
<dbReference type="Gene3D" id="1.10.510.10">
    <property type="entry name" value="Transferase(Phosphotransferase) domain 1"/>
    <property type="match status" value="1"/>
</dbReference>
<keyword evidence="2" id="KW-0808">Transferase</keyword>
<evidence type="ECO:0000313" key="9">
    <source>
        <dbReference type="EMBL" id="EDP42384.1"/>
    </source>
</evidence>
<dbReference type="SMART" id="SM00220">
    <property type="entry name" value="S_TKc"/>
    <property type="match status" value="1"/>
</dbReference>
<evidence type="ECO:0000256" key="1">
    <source>
        <dbReference type="ARBA" id="ARBA00006529"/>
    </source>
</evidence>
<dbReference type="PANTHER" id="PTHR48016">
    <property type="entry name" value="MAP KINASE KINASE KINASE SSK2-RELATED-RELATED"/>
    <property type="match status" value="1"/>
</dbReference>
<dbReference type="Pfam" id="PF00069">
    <property type="entry name" value="Pkinase"/>
    <property type="match status" value="1"/>
</dbReference>
<evidence type="ECO:0000256" key="3">
    <source>
        <dbReference type="ARBA" id="ARBA00022741"/>
    </source>
</evidence>
<dbReference type="InParanoid" id="A8Q7W3"/>
<feature type="compositionally biased region" description="Low complexity" evidence="7">
    <location>
        <begin position="211"/>
        <end position="222"/>
    </location>
</feature>
<dbReference type="InterPro" id="IPR029458">
    <property type="entry name" value="Ras-bd_By2"/>
</dbReference>
<feature type="region of interest" description="Disordered" evidence="7">
    <location>
        <begin position="242"/>
        <end position="272"/>
    </location>
</feature>
<dbReference type="AlphaFoldDB" id="A8Q7W3"/>
<dbReference type="OMA" id="ARHSMMR"/>
<dbReference type="RefSeq" id="XP_001729598.1">
    <property type="nucleotide sequence ID" value="XM_001729546.1"/>
</dbReference>
<feature type="region of interest" description="Disordered" evidence="7">
    <location>
        <begin position="189"/>
        <end position="224"/>
    </location>
</feature>
<reference evidence="9 10" key="1">
    <citation type="journal article" date="2007" name="Proc. Natl. Acad. Sci. U.S.A.">
        <title>Dandruff-associated Malassezia genomes reveal convergent and divergent virulence traits shared with plant and human fungal pathogens.</title>
        <authorList>
            <person name="Xu J."/>
            <person name="Saunders C.W."/>
            <person name="Hu P."/>
            <person name="Grant R.A."/>
            <person name="Boekhout T."/>
            <person name="Kuramae E.E."/>
            <person name="Kronstad J.W."/>
            <person name="Deangelis Y.M."/>
            <person name="Reeder N.L."/>
            <person name="Johnstone K.R."/>
            <person name="Leland M."/>
            <person name="Fieno A.M."/>
            <person name="Begley W.M."/>
            <person name="Sun Y."/>
            <person name="Lacey M.P."/>
            <person name="Chaudhary T."/>
            <person name="Keough T."/>
            <person name="Chu L."/>
            <person name="Sears R."/>
            <person name="Yuan B."/>
            <person name="Dawson T.L.Jr."/>
        </authorList>
    </citation>
    <scope>NUCLEOTIDE SEQUENCE [LARGE SCALE GENOMIC DNA]</scope>
    <source>
        <strain evidence="10">ATCC MYA-4612 / CBS 7966</strain>
    </source>
</reference>
<feature type="compositionally biased region" description="Polar residues" evidence="7">
    <location>
        <begin position="131"/>
        <end position="154"/>
    </location>
</feature>
<dbReference type="Proteomes" id="UP000008837">
    <property type="component" value="Unassembled WGS sequence"/>
</dbReference>
<dbReference type="KEGG" id="mgl:MGL_3142"/>
<dbReference type="InterPro" id="IPR011009">
    <property type="entry name" value="Kinase-like_dom_sf"/>
</dbReference>
<dbReference type="PROSITE" id="PS00107">
    <property type="entry name" value="PROTEIN_KINASE_ATP"/>
    <property type="match status" value="1"/>
</dbReference>
<dbReference type="InterPro" id="IPR017441">
    <property type="entry name" value="Protein_kinase_ATP_BS"/>
</dbReference>
<proteinExistence type="inferred from homology"/>
<dbReference type="STRING" id="425265.A8Q7W3"/>
<dbReference type="PROSITE" id="PS50011">
    <property type="entry name" value="PROTEIN_KINASE_DOM"/>
    <property type="match status" value="1"/>
</dbReference>
<dbReference type="PANTHER" id="PTHR48016:SF56">
    <property type="entry name" value="MAPKK KINASE"/>
    <property type="match status" value="1"/>
</dbReference>
<name>A8Q7W3_MALGO</name>
<sequence length="915" mass="98344">MSKSASMPAPAHAALSAQVPASVPAPTSMSISTSSLSPAIVSAAGAGTAATPVATAAPPGSALRAASMAPVEGSMLAPPLLFSGVPLSPTSKTTHTTPVGAMPPMATQPVYAPRAPSMDRQGLERSSYATPLAQSRRPNTATGVGHTMHTSTNPGAFGQGPCSPTIGSHSASSPILTNYFGNVASSGAGSGNCTNQSQPRSPSAQRMRRPATATSTSNSSNAGYAVGRGAFANKTRVGQISAPYNLRRTETEADDARSEKTTAPTATGSSVQSLETIRRHIVKFLAEDGSSRSVDVSRCTQATDVLAKVLHKFGLPNDAESTQYMRHWVVAMTDANAQLKVLSEIELMAVCSQPHIYDPVWQHGLYLLRTSDESPLRPGSLREVPVDPFRLTDVPSTRRASTFSILSGLGGTAVQPVEEATSPTRSSAYARVKAATPDLAGPLPAVRRRVRNFFGQRPPSELISSHLADYFPSTDSRELRRYAEQPEKQSLDVRKPSPPPRRRPPTTLYPMNKLPDSCQDDCGSMMTVDEITLGLEERESMPGYSQPSMTRVLEEPSTQPPSQPLPKQRRPSPSLKSPSLPPSSSQGLPPSTSFQQSSPLPTPTFDHAPTSQPLAPQPMTPIERKEPSLDAQSHSRMRWHKGALIGAGSFGNVFLGMNARTGILMAVKQVELPQSDDERTRRRRMMVESLESEIELLKSLRHPNIVQYLDSSSDGQYLNIFLEYVPGGSVVSLLRNYGAFEEPLVQNFVRQILLGLQFLHDGGIVHRDIKGANILVDNKGGVKISDFGISKKVEGGLLGAGSGKLGLQGSVFWMAPEVVKQNTYTDKGDIWSLGCCVVEMFTGVHPWPRLDQMQALFQIGQNKSPPPPEDISPVASDFLHCTFELDHMVRSSATTLLQHRFLTQPSDDIESEVSD</sequence>
<feature type="domain" description="Protein kinase" evidence="8">
    <location>
        <begin position="639"/>
        <end position="902"/>
    </location>
</feature>
<keyword evidence="10" id="KW-1185">Reference proteome</keyword>
<dbReference type="SUPFAM" id="SSF56112">
    <property type="entry name" value="Protein kinase-like (PK-like)"/>
    <property type="match status" value="1"/>
</dbReference>
<dbReference type="EMBL" id="AAYY01000011">
    <property type="protein sequence ID" value="EDP42384.1"/>
    <property type="molecule type" value="Genomic_DNA"/>
</dbReference>
<comment type="similarity">
    <text evidence="1">Belongs to the protein kinase superfamily. STE Ser/Thr protein kinase family. MAP kinase kinase kinase subfamily.</text>
</comment>
<feature type="region of interest" description="Disordered" evidence="7">
    <location>
        <begin position="483"/>
        <end position="523"/>
    </location>
</feature>
<dbReference type="FunFam" id="3.30.200.20:FF:000387">
    <property type="entry name" value="Serine/threonine-protein kinase STE11"/>
    <property type="match status" value="1"/>
</dbReference>
<evidence type="ECO:0000256" key="2">
    <source>
        <dbReference type="ARBA" id="ARBA00022679"/>
    </source>
</evidence>
<evidence type="ECO:0000313" key="10">
    <source>
        <dbReference type="Proteomes" id="UP000008837"/>
    </source>
</evidence>
<dbReference type="InterPro" id="IPR000719">
    <property type="entry name" value="Prot_kinase_dom"/>
</dbReference>
<evidence type="ECO:0000256" key="5">
    <source>
        <dbReference type="ARBA" id="ARBA00022840"/>
    </source>
</evidence>
<protein>
    <recommendedName>
        <fullName evidence="8">Protein kinase domain-containing protein</fullName>
    </recommendedName>
</protein>
<feature type="region of interest" description="Disordered" evidence="7">
    <location>
        <begin position="131"/>
        <end position="169"/>
    </location>
</feature>
<dbReference type="InterPro" id="IPR050538">
    <property type="entry name" value="MAP_kinase_kinase_kinase"/>
</dbReference>
<dbReference type="GO" id="GO:0005524">
    <property type="term" value="F:ATP binding"/>
    <property type="evidence" value="ECO:0007669"/>
    <property type="project" value="UniProtKB-UniRule"/>
</dbReference>
<gene>
    <name evidence="9" type="ORF">MGL_3142</name>
</gene>
<feature type="binding site" evidence="6">
    <location>
        <position position="668"/>
    </location>
    <ligand>
        <name>ATP</name>
        <dbReference type="ChEBI" id="CHEBI:30616"/>
    </ligand>
</feature>
<feature type="compositionally biased region" description="Basic and acidic residues" evidence="7">
    <location>
        <begin position="483"/>
        <end position="495"/>
    </location>
</feature>
<feature type="compositionally biased region" description="Low complexity" evidence="7">
    <location>
        <begin position="571"/>
        <end position="591"/>
    </location>
</feature>
<keyword evidence="4" id="KW-0418">Kinase</keyword>
<feature type="compositionally biased region" description="Polar residues" evidence="7">
    <location>
        <begin position="261"/>
        <end position="272"/>
    </location>
</feature>